<dbReference type="InterPro" id="IPR002539">
    <property type="entry name" value="MaoC-like_dom"/>
</dbReference>
<dbReference type="PRINTS" id="PR01483">
    <property type="entry name" value="FASYNTHASE"/>
</dbReference>
<evidence type="ECO:0000259" key="1">
    <source>
        <dbReference type="Pfam" id="PF01575"/>
    </source>
</evidence>
<evidence type="ECO:0000313" key="2">
    <source>
        <dbReference type="EMBL" id="CUS41208.1"/>
    </source>
</evidence>
<dbReference type="GO" id="GO:0006633">
    <property type="term" value="P:fatty acid biosynthetic process"/>
    <property type="evidence" value="ECO:0007669"/>
    <property type="project" value="InterPro"/>
</dbReference>
<dbReference type="Gene3D" id="3.10.129.10">
    <property type="entry name" value="Hotdog Thioesterase"/>
    <property type="match status" value="1"/>
</dbReference>
<dbReference type="EMBL" id="CZQC01000036">
    <property type="protein sequence ID" value="CUS41208.1"/>
    <property type="molecule type" value="Genomic_DNA"/>
</dbReference>
<gene>
    <name evidence="2" type="ORF">MGWOODY_Tha767</name>
</gene>
<dbReference type="PANTHER" id="PTHR43841">
    <property type="entry name" value="3-HYDROXYACYL-THIOESTER DEHYDRATASE HTDX-RELATED"/>
    <property type="match status" value="1"/>
</dbReference>
<proteinExistence type="predicted"/>
<dbReference type="InterPro" id="IPR003965">
    <property type="entry name" value="Fatty_acid_synthase"/>
</dbReference>
<dbReference type="InterPro" id="IPR029069">
    <property type="entry name" value="HotDog_dom_sf"/>
</dbReference>
<dbReference type="GO" id="GO:0004312">
    <property type="term" value="F:fatty acid synthase activity"/>
    <property type="evidence" value="ECO:0007669"/>
    <property type="project" value="InterPro"/>
</dbReference>
<dbReference type="SUPFAM" id="SSF54637">
    <property type="entry name" value="Thioesterase/thiol ester dehydrase-isomerase"/>
    <property type="match status" value="2"/>
</dbReference>
<name>A0A160TC97_9ZZZZ</name>
<protein>
    <submittedName>
        <fullName evidence="2">Acyl dehydratase</fullName>
    </submittedName>
</protein>
<dbReference type="PANTHER" id="PTHR43841:SF1">
    <property type="entry name" value="3-HYDROXYACYL-THIOESTER DEHYDRATASE X"/>
    <property type="match status" value="1"/>
</dbReference>
<feature type="domain" description="MaoC-like" evidence="1">
    <location>
        <begin position="193"/>
        <end position="269"/>
    </location>
</feature>
<dbReference type="GO" id="GO:0005835">
    <property type="term" value="C:fatty acid synthase complex"/>
    <property type="evidence" value="ECO:0007669"/>
    <property type="project" value="InterPro"/>
</dbReference>
<dbReference type="Pfam" id="PF01575">
    <property type="entry name" value="MaoC_dehydratas"/>
    <property type="match status" value="1"/>
</dbReference>
<dbReference type="AlphaFoldDB" id="A0A160TC97"/>
<organism evidence="2">
    <name type="scientific">hydrothermal vent metagenome</name>
    <dbReference type="NCBI Taxonomy" id="652676"/>
    <lineage>
        <taxon>unclassified sequences</taxon>
        <taxon>metagenomes</taxon>
        <taxon>ecological metagenomes</taxon>
    </lineage>
</organism>
<reference evidence="2" key="1">
    <citation type="submission" date="2015-10" db="EMBL/GenBank/DDBJ databases">
        <authorList>
            <person name="Gilbert D.G."/>
        </authorList>
    </citation>
    <scope>NUCLEOTIDE SEQUENCE</scope>
</reference>
<accession>A0A160TC97</accession>
<sequence length="292" mass="32694">MNQATHMQFNATPGNLSQYARCVIQKVTKNGKADLPKVEAVQNNVRTNQARVSAYARVCGFDDNSNLLPITYAHTLAFPLHMEMMLHESFPVTPMGMVHIRNSITQHRAIHVDEKMDIRCFFAEGERTSKGLEFDIQTEVRIGGELVWEGTSTNLARVTGPGAPKKAKSNTPRPALPDFQMKERWILATDLGRRYARVSGDTNPIHLHSIPAKLFGFKGHIAHGMWSKARAAAALYKKVNSEACTISVEFKLPVFLPSKVEFNYTESDDGIDFDLRDDKGQKVHMKGQISKL</sequence>